<reference evidence="7" key="1">
    <citation type="journal article" date="2007" name="Plant Cell">
        <title>Dothideomycete-plant interactions illuminated by genome sequencing and EST analysis of the wheat pathogen Stagonospora nodorum.</title>
        <authorList>
            <person name="Hane J.K."/>
            <person name="Lowe R.G."/>
            <person name="Solomon P.S."/>
            <person name="Tan K.C."/>
            <person name="Schoch C.L."/>
            <person name="Spatafora J.W."/>
            <person name="Crous P.W."/>
            <person name="Kodira C."/>
            <person name="Birren B.W."/>
            <person name="Galagan J.E."/>
            <person name="Torriani S.F."/>
            <person name="McDonald B.A."/>
            <person name="Oliver R.P."/>
        </authorList>
    </citation>
    <scope>NUCLEOTIDE SEQUENCE [LARGE SCALE GENOMIC DNA]</scope>
    <source>
        <strain evidence="7">SN15 / ATCC MYA-4574 / FGSC 10173</strain>
    </source>
</reference>
<feature type="domain" description="Glycosyl hydrolase family 30 beta sandwich" evidence="5">
    <location>
        <begin position="321"/>
        <end position="409"/>
    </location>
</feature>
<dbReference type="Pfam" id="PF17189">
    <property type="entry name" value="Glyco_hydro_30C"/>
    <property type="match status" value="1"/>
</dbReference>
<evidence type="ECO:0000313" key="7">
    <source>
        <dbReference type="Proteomes" id="UP000001055"/>
    </source>
</evidence>
<dbReference type="Pfam" id="PF02057">
    <property type="entry name" value="Glyco_hydro_59"/>
    <property type="match status" value="1"/>
</dbReference>
<accession>Q0UMD0</accession>
<dbReference type="Gene3D" id="2.60.40.1180">
    <property type="entry name" value="Golgi alpha-mannosidase II"/>
    <property type="match status" value="1"/>
</dbReference>
<dbReference type="KEGG" id="pno:SNOG_07084"/>
<dbReference type="AlphaFoldDB" id="Q0UMD0"/>
<dbReference type="GO" id="GO:0004348">
    <property type="term" value="F:glucosylceramidase activity"/>
    <property type="evidence" value="ECO:0000318"/>
    <property type="project" value="GO_Central"/>
</dbReference>
<gene>
    <name evidence="6" type="ORF">SNOG_07084</name>
</gene>
<dbReference type="RefSeq" id="XP_001797438.1">
    <property type="nucleotide sequence ID" value="XM_001797386.1"/>
</dbReference>
<dbReference type="Gene3D" id="3.20.20.80">
    <property type="entry name" value="Glycosidases"/>
    <property type="match status" value="1"/>
</dbReference>
<keyword evidence="2" id="KW-0732">Signal</keyword>
<evidence type="ECO:0000259" key="4">
    <source>
        <dbReference type="Pfam" id="PF02057"/>
    </source>
</evidence>
<evidence type="ECO:0000256" key="2">
    <source>
        <dbReference type="ARBA" id="ARBA00022729"/>
    </source>
</evidence>
<dbReference type="InterPro" id="IPR001139">
    <property type="entry name" value="Glyco_hydro_30"/>
</dbReference>
<evidence type="ECO:0000259" key="5">
    <source>
        <dbReference type="Pfam" id="PF17189"/>
    </source>
</evidence>
<evidence type="ECO:0000256" key="1">
    <source>
        <dbReference type="ARBA" id="ARBA00005382"/>
    </source>
</evidence>
<dbReference type="GO" id="GO:0006680">
    <property type="term" value="P:glucosylceramide catabolic process"/>
    <property type="evidence" value="ECO:0000318"/>
    <property type="project" value="GO_Central"/>
</dbReference>
<dbReference type="InterPro" id="IPR049161">
    <property type="entry name" value="GH59_cat"/>
</dbReference>
<protein>
    <submittedName>
        <fullName evidence="6">Uncharacterized protein</fullName>
    </submittedName>
</protein>
<feature type="domain" description="Glycosyl hydrolase family 59 catalytic" evidence="4">
    <location>
        <begin position="66"/>
        <end position="284"/>
    </location>
</feature>
<dbReference type="SUPFAM" id="SSF51445">
    <property type="entry name" value="(Trans)glycosidases"/>
    <property type="match status" value="1"/>
</dbReference>
<comment type="similarity">
    <text evidence="1">Belongs to the glycosyl hydrolase 30 family.</text>
</comment>
<dbReference type="STRING" id="321614.Q0UMD0"/>
<dbReference type="Proteomes" id="UP000001055">
    <property type="component" value="Unassembled WGS sequence"/>
</dbReference>
<dbReference type="PANTHER" id="PTHR11069:SF23">
    <property type="entry name" value="LYSOSOMAL ACID GLUCOSYLCERAMIDASE"/>
    <property type="match status" value="1"/>
</dbReference>
<dbReference type="InterPro" id="IPR033452">
    <property type="entry name" value="GH30_C"/>
</dbReference>
<dbReference type="PANTHER" id="PTHR11069">
    <property type="entry name" value="GLUCOSYLCERAMIDASE"/>
    <property type="match status" value="1"/>
</dbReference>
<dbReference type="SUPFAM" id="SSF51011">
    <property type="entry name" value="Glycosyl hydrolase domain"/>
    <property type="match status" value="1"/>
</dbReference>
<evidence type="ECO:0000256" key="3">
    <source>
        <dbReference type="ARBA" id="ARBA00022801"/>
    </source>
</evidence>
<evidence type="ECO:0000313" key="6">
    <source>
        <dbReference type="EMBL" id="EAT85735.2"/>
    </source>
</evidence>
<keyword evidence="3" id="KW-0378">Hydrolase</keyword>
<dbReference type="HOGENOM" id="CLU_031530_1_0_1"/>
<dbReference type="eggNOG" id="KOG2566">
    <property type="taxonomic scope" value="Eukaryota"/>
</dbReference>
<dbReference type="VEuPathDB" id="FungiDB:JI435_070840"/>
<proteinExistence type="inferred from homology"/>
<dbReference type="GO" id="GO:0016020">
    <property type="term" value="C:membrane"/>
    <property type="evidence" value="ECO:0007669"/>
    <property type="project" value="GOC"/>
</dbReference>
<dbReference type="EMBL" id="CH445334">
    <property type="protein sequence ID" value="EAT85735.2"/>
    <property type="molecule type" value="Genomic_DNA"/>
</dbReference>
<dbReference type="InterPro" id="IPR013780">
    <property type="entry name" value="Glyco_hydro_b"/>
</dbReference>
<dbReference type="GeneID" id="5974328"/>
<sequence length="415" mass="45391">MDGFGVCENFQRAVQMKNLSEPLQRYALDLLWNQTSGAGFSILPELKRQCYDAPPKYQWDGYDNAQVWLSLEASNTYGVKSIYANAWSAPGYMKTNDNERAGGYLCGVTGTNCTSGDWRQAYANYLVQYITYYKESGVKISQVGFLNEPDYVATYSSMLSDGQQAADFIKILRPTLDKAGYTDVKIACCDTTGWSKQQERMSGLSSVSNLLGTITSHSYSSQPIDPIDTPHNVWQTENADLSGPWDATWYRNDSKGEGLLWANKISDAITLGHVSAYFYWIGVQGGPTNSKLVRISDDKTTVTPSKRFWAFANWSRHVRPGAVRVGATGGPSEAKVTAFKNVDGKIAVQVIQGGDRSEVVTVKVDGFKSGAAKAWITNGEHDVDEQAVTLASDGGSASAQVPGRSMVTFVLEPAK</sequence>
<dbReference type="InParanoid" id="Q0UMD0"/>
<name>Q0UMD0_PHANO</name>
<organism evidence="6 7">
    <name type="scientific">Phaeosphaeria nodorum (strain SN15 / ATCC MYA-4574 / FGSC 10173)</name>
    <name type="common">Glume blotch fungus</name>
    <name type="synonym">Parastagonospora nodorum</name>
    <dbReference type="NCBI Taxonomy" id="321614"/>
    <lineage>
        <taxon>Eukaryota</taxon>
        <taxon>Fungi</taxon>
        <taxon>Dikarya</taxon>
        <taxon>Ascomycota</taxon>
        <taxon>Pezizomycotina</taxon>
        <taxon>Dothideomycetes</taxon>
        <taxon>Pleosporomycetidae</taxon>
        <taxon>Pleosporales</taxon>
        <taxon>Pleosporineae</taxon>
        <taxon>Phaeosphaeriaceae</taxon>
        <taxon>Parastagonospora</taxon>
    </lineage>
</organism>
<dbReference type="InterPro" id="IPR017853">
    <property type="entry name" value="GH"/>
</dbReference>